<feature type="domain" description="FecR protein" evidence="2">
    <location>
        <begin position="113"/>
        <end position="197"/>
    </location>
</feature>
<dbReference type="STRING" id="1004.SAMN05661012_04087"/>
<dbReference type="GO" id="GO:0016989">
    <property type="term" value="F:sigma factor antagonist activity"/>
    <property type="evidence" value="ECO:0007669"/>
    <property type="project" value="TreeGrafter"/>
</dbReference>
<keyword evidence="7" id="KW-1185">Reference proteome</keyword>
<keyword evidence="1" id="KW-0812">Transmembrane</keyword>
<dbReference type="Gene3D" id="3.55.50.30">
    <property type="match status" value="1"/>
</dbReference>
<dbReference type="Gene3D" id="2.60.120.1440">
    <property type="match status" value="1"/>
</dbReference>
<dbReference type="InterPro" id="IPR006860">
    <property type="entry name" value="FecR"/>
</dbReference>
<accession>A0A1K1RP32</accession>
<dbReference type="PANTHER" id="PTHR30273:SF2">
    <property type="entry name" value="PROTEIN FECR"/>
    <property type="match status" value="1"/>
</dbReference>
<organism evidence="4 6">
    <name type="scientific">Chitinophaga sancti</name>
    <dbReference type="NCBI Taxonomy" id="1004"/>
    <lineage>
        <taxon>Bacteria</taxon>
        <taxon>Pseudomonadati</taxon>
        <taxon>Bacteroidota</taxon>
        <taxon>Chitinophagia</taxon>
        <taxon>Chitinophagales</taxon>
        <taxon>Chitinophagaceae</taxon>
        <taxon>Chitinophaga</taxon>
    </lineage>
</organism>
<dbReference type="PANTHER" id="PTHR30273">
    <property type="entry name" value="PERIPLASMIC SIGNAL SENSOR AND SIGMA FACTOR ACTIVATOR FECR-RELATED"/>
    <property type="match status" value="1"/>
</dbReference>
<protein>
    <submittedName>
        <fullName evidence="5">FecR domain-containing protein</fullName>
    </submittedName>
    <submittedName>
        <fullName evidence="4">FecR family protein</fullName>
    </submittedName>
</protein>
<dbReference type="AlphaFoldDB" id="A0A1K1RP32"/>
<dbReference type="Pfam" id="PF04773">
    <property type="entry name" value="FecR"/>
    <property type="match status" value="1"/>
</dbReference>
<reference evidence="4 6" key="1">
    <citation type="submission" date="2016-11" db="EMBL/GenBank/DDBJ databases">
        <authorList>
            <person name="Jaros S."/>
            <person name="Januszkiewicz K."/>
            <person name="Wedrychowicz H."/>
        </authorList>
    </citation>
    <scope>NUCLEOTIDE SEQUENCE [LARGE SCALE GENOMIC DNA]</scope>
    <source>
        <strain evidence="4 6">DSM 784</strain>
    </source>
</reference>
<proteinExistence type="predicted"/>
<dbReference type="EMBL" id="FPIZ01000013">
    <property type="protein sequence ID" value="SFW74019.1"/>
    <property type="molecule type" value="Genomic_DNA"/>
</dbReference>
<keyword evidence="1" id="KW-0472">Membrane</keyword>
<name>A0A1K1RP32_9BACT</name>
<evidence type="ECO:0000259" key="3">
    <source>
        <dbReference type="Pfam" id="PF16344"/>
    </source>
</evidence>
<gene>
    <name evidence="4" type="ORF">SAMN05661012_04087</name>
    <name evidence="5" type="ORF">SR876_10250</name>
</gene>
<evidence type="ECO:0000313" key="4">
    <source>
        <dbReference type="EMBL" id="SFW74019.1"/>
    </source>
</evidence>
<reference evidence="5 7" key="2">
    <citation type="submission" date="2023-11" db="EMBL/GenBank/DDBJ databases">
        <title>MicrobeMod: A computational toolkit for identifying prokaryotic methylation and restriction-modification with nanopore sequencing.</title>
        <authorList>
            <person name="Crits-Christoph A."/>
            <person name="Kang S.C."/>
            <person name="Lee H."/>
            <person name="Ostrov N."/>
        </authorList>
    </citation>
    <scope>NUCLEOTIDE SEQUENCE [LARGE SCALE GENOMIC DNA]</scope>
    <source>
        <strain evidence="5 7">ATCC 23090</strain>
    </source>
</reference>
<evidence type="ECO:0000313" key="6">
    <source>
        <dbReference type="Proteomes" id="UP000183788"/>
    </source>
</evidence>
<dbReference type="EMBL" id="CP140154">
    <property type="protein sequence ID" value="WQG91886.1"/>
    <property type="molecule type" value="Genomic_DNA"/>
</dbReference>
<dbReference type="OrthoDB" id="923517at2"/>
<keyword evidence="1" id="KW-1133">Transmembrane helix</keyword>
<feature type="domain" description="Protein FecR C-terminal" evidence="3">
    <location>
        <begin position="242"/>
        <end position="298"/>
    </location>
</feature>
<evidence type="ECO:0000313" key="7">
    <source>
        <dbReference type="Proteomes" id="UP001326715"/>
    </source>
</evidence>
<dbReference type="RefSeq" id="WP_072363082.1">
    <property type="nucleotide sequence ID" value="NZ_CP139972.1"/>
</dbReference>
<dbReference type="PIRSF" id="PIRSF018266">
    <property type="entry name" value="FecR"/>
    <property type="match status" value="1"/>
</dbReference>
<feature type="transmembrane region" description="Helical" evidence="1">
    <location>
        <begin position="87"/>
        <end position="108"/>
    </location>
</feature>
<dbReference type="InterPro" id="IPR012373">
    <property type="entry name" value="Ferrdict_sens_TM"/>
</dbReference>
<sequence length="312" mass="35029">MDQEQYTVAELVTNPGFRAWANQSDETARAHWEQWLAAHPERRSDVDTAFTLLSVLKENENGASPADLSEMQERFDQALGRRRRIALYRWTAAAASLLLLISTGLYFADKRTTIHTGIAMTKEVTLPDGSKVLLNANTTLQYKGHDVWVEGEAYFSGEHHDLKVHTDGMNVAVLGTAFNIYNRKQHIEVLLESGKVNVSGAGWGANAGSVDMTPGEMIRLDAGKKKMERINPETFNSWKSGRLIFKNTPLYKVATILEENYGFHVQWKSTNLQNERFSGSCPLDNTDILLAAIRLVYNDQLSVQANHTIVFE</sequence>
<dbReference type="Pfam" id="PF16344">
    <property type="entry name" value="FecR_C"/>
    <property type="match status" value="1"/>
</dbReference>
<evidence type="ECO:0000313" key="5">
    <source>
        <dbReference type="EMBL" id="WQG91886.1"/>
    </source>
</evidence>
<evidence type="ECO:0000259" key="2">
    <source>
        <dbReference type="Pfam" id="PF04773"/>
    </source>
</evidence>
<dbReference type="Proteomes" id="UP001326715">
    <property type="component" value="Chromosome"/>
</dbReference>
<dbReference type="InterPro" id="IPR032508">
    <property type="entry name" value="FecR_C"/>
</dbReference>
<evidence type="ECO:0000256" key="1">
    <source>
        <dbReference type="SAM" id="Phobius"/>
    </source>
</evidence>
<dbReference type="Proteomes" id="UP000183788">
    <property type="component" value="Unassembled WGS sequence"/>
</dbReference>